<dbReference type="RefSeq" id="WP_121825542.1">
    <property type="nucleotide sequence ID" value="NC_022785.1"/>
</dbReference>
<dbReference type="SUPFAM" id="SSF51735">
    <property type="entry name" value="NAD(P)-binding Rossmann-fold domains"/>
    <property type="match status" value="1"/>
</dbReference>
<dbReference type="GO" id="GO:0016491">
    <property type="term" value="F:oxidoreductase activity"/>
    <property type="evidence" value="ECO:0007669"/>
    <property type="project" value="UniProtKB-KW"/>
</dbReference>
<dbReference type="PRINTS" id="PR00080">
    <property type="entry name" value="SDRFAMILY"/>
</dbReference>
<dbReference type="PROSITE" id="PS00061">
    <property type="entry name" value="ADH_SHORT"/>
    <property type="match status" value="1"/>
</dbReference>
<evidence type="ECO:0000313" key="6">
    <source>
        <dbReference type="Proteomes" id="UP000281594"/>
    </source>
</evidence>
<organism evidence="5 6">
    <name type="scientific">Streptomyces rapamycinicus (strain ATCC 29253 / DSM 41530 / NRRL 5491 / AYB-994)</name>
    <name type="common">Streptomyces hygroscopicus (strain ATCC 29253)</name>
    <dbReference type="NCBI Taxonomy" id="1343740"/>
    <lineage>
        <taxon>Bacteria</taxon>
        <taxon>Bacillati</taxon>
        <taxon>Actinomycetota</taxon>
        <taxon>Actinomycetes</taxon>
        <taxon>Kitasatosporales</taxon>
        <taxon>Streptomycetaceae</taxon>
        <taxon>Streptomyces</taxon>
        <taxon>Streptomyces violaceusniger group</taxon>
    </lineage>
</organism>
<name>A0A3L8R2F4_STRRN</name>
<dbReference type="PRINTS" id="PR00081">
    <property type="entry name" value="GDHRDH"/>
</dbReference>
<evidence type="ECO:0000313" key="5">
    <source>
        <dbReference type="EMBL" id="RLV73791.1"/>
    </source>
</evidence>
<dbReference type="FunFam" id="3.40.50.720:FF:000446">
    <property type="entry name" value="Short chain dehydrogenase"/>
    <property type="match status" value="1"/>
</dbReference>
<dbReference type="PANTHER" id="PTHR45024:SF2">
    <property type="entry name" value="SCP2 DOMAIN-CONTAINING PROTEIN"/>
    <property type="match status" value="1"/>
</dbReference>
<dbReference type="InterPro" id="IPR002347">
    <property type="entry name" value="SDR_fam"/>
</dbReference>
<dbReference type="Pfam" id="PF00106">
    <property type="entry name" value="adh_short"/>
    <property type="match status" value="1"/>
</dbReference>
<evidence type="ECO:0000256" key="1">
    <source>
        <dbReference type="ARBA" id="ARBA00006484"/>
    </source>
</evidence>
<dbReference type="PANTHER" id="PTHR45024">
    <property type="entry name" value="DEHYDROGENASES, SHORT CHAIN"/>
    <property type="match status" value="1"/>
</dbReference>
<dbReference type="SMART" id="SM00822">
    <property type="entry name" value="PKS_KR"/>
    <property type="match status" value="1"/>
</dbReference>
<evidence type="ECO:0000256" key="2">
    <source>
        <dbReference type="ARBA" id="ARBA00023002"/>
    </source>
</evidence>
<dbReference type="EMBL" id="QYCY01000002">
    <property type="protein sequence ID" value="RLV73791.1"/>
    <property type="molecule type" value="Genomic_DNA"/>
</dbReference>
<dbReference type="InterPro" id="IPR020904">
    <property type="entry name" value="Sc_DH/Rdtase_CS"/>
</dbReference>
<gene>
    <name evidence="5" type="ORF">D3C57_131235</name>
</gene>
<comment type="caution">
    <text evidence="5">The sequence shown here is derived from an EMBL/GenBank/DDBJ whole genome shotgun (WGS) entry which is preliminary data.</text>
</comment>
<reference evidence="5 6" key="1">
    <citation type="journal article" date="2018" name="J. Biol. Chem.">
        <title>Discovery of the actinoplanic acid pathway in Streptomyces rapamycinicus reveals a genetically conserved synergism with rapamycin.</title>
        <authorList>
            <person name="Mrak P."/>
            <person name="Krastel P."/>
            <person name="Pivk Lukancic P."/>
            <person name="Tao J."/>
            <person name="Pistorius D."/>
            <person name="Moore C.M."/>
        </authorList>
    </citation>
    <scope>NUCLEOTIDE SEQUENCE [LARGE SCALE GENOMIC DNA]</scope>
    <source>
        <strain evidence="5 6">NRRL 5491</strain>
    </source>
</reference>
<dbReference type="InterPro" id="IPR036291">
    <property type="entry name" value="NAD(P)-bd_dom_sf"/>
</dbReference>
<dbReference type="Gene3D" id="3.40.50.720">
    <property type="entry name" value="NAD(P)-binding Rossmann-like Domain"/>
    <property type="match status" value="1"/>
</dbReference>
<accession>A0A3L8R2F4</accession>
<protein>
    <recommendedName>
        <fullName evidence="4">Ketoreductase domain-containing protein</fullName>
    </recommendedName>
</protein>
<comment type="similarity">
    <text evidence="1 3">Belongs to the short-chain dehydrogenases/reductases (SDR) family.</text>
</comment>
<feature type="domain" description="Ketoreductase" evidence="4">
    <location>
        <begin position="9"/>
        <end position="201"/>
    </location>
</feature>
<sequence>MTRGVCVGRVVIVTGAATGIGREHALEFARQGATVVVNDVASPDGVVQEIRELGGEAIAHRGDVSDWDAALRLVRAAVEEFGDLHAVVNNAGILRDKMLVTMGPEQWDAVIEVHLRGTFCVARHAAAYWRERSKAGTPTPHPRIVNTSSPSGLFGNVGQTNYAAAKAGIAAFTVTAADELARLGVGVNAVAPTALTGMTEDVASYTAQVREESARTGFDVGSPANISPVVVWLASPHSEGVTGRVITVKGGEISVAETWVKGPTLVKQGRWEAEELDDALPALVAKARPNSRIDGAPRS</sequence>
<evidence type="ECO:0000256" key="3">
    <source>
        <dbReference type="RuleBase" id="RU000363"/>
    </source>
</evidence>
<dbReference type="AlphaFoldDB" id="A0A3L8R2F4"/>
<evidence type="ECO:0000259" key="4">
    <source>
        <dbReference type="SMART" id="SM00822"/>
    </source>
</evidence>
<keyword evidence="2" id="KW-0560">Oxidoreductase</keyword>
<dbReference type="Proteomes" id="UP000281594">
    <property type="component" value="Unassembled WGS sequence"/>
</dbReference>
<dbReference type="InterPro" id="IPR051687">
    <property type="entry name" value="Peroxisomal_Beta-Oxidation"/>
</dbReference>
<proteinExistence type="inferred from homology"/>
<dbReference type="InterPro" id="IPR057326">
    <property type="entry name" value="KR_dom"/>
</dbReference>
<dbReference type="STRING" id="1343740.M271_12365"/>